<evidence type="ECO:0000256" key="1">
    <source>
        <dbReference type="SAM" id="Phobius"/>
    </source>
</evidence>
<dbReference type="RefSeq" id="WP_345189040.1">
    <property type="nucleotide sequence ID" value="NZ_BAABGP010000037.1"/>
</dbReference>
<evidence type="ECO:0000313" key="2">
    <source>
        <dbReference type="EMBL" id="GAA4492395.1"/>
    </source>
</evidence>
<dbReference type="Proteomes" id="UP001500731">
    <property type="component" value="Unassembled WGS sequence"/>
</dbReference>
<accession>A0ABP8PUZ1</accession>
<keyword evidence="1" id="KW-0472">Membrane</keyword>
<feature type="transmembrane region" description="Helical" evidence="1">
    <location>
        <begin position="69"/>
        <end position="88"/>
    </location>
</feature>
<evidence type="ECO:0008006" key="4">
    <source>
        <dbReference type="Google" id="ProtNLM"/>
    </source>
</evidence>
<gene>
    <name evidence="2" type="ORF">GCM10023171_37440</name>
</gene>
<reference evidence="3" key="1">
    <citation type="journal article" date="2019" name="Int. J. Syst. Evol. Microbiol.">
        <title>The Global Catalogue of Microorganisms (GCM) 10K type strain sequencing project: providing services to taxonomists for standard genome sequencing and annotation.</title>
        <authorList>
            <consortium name="The Broad Institute Genomics Platform"/>
            <consortium name="The Broad Institute Genome Sequencing Center for Infectious Disease"/>
            <person name="Wu L."/>
            <person name="Ma J."/>
        </authorList>
    </citation>
    <scope>NUCLEOTIDE SEQUENCE [LARGE SCALE GENOMIC DNA]</scope>
    <source>
        <strain evidence="3">JCM 17839</strain>
    </source>
</reference>
<keyword evidence="3" id="KW-1185">Reference proteome</keyword>
<comment type="caution">
    <text evidence="2">The sequence shown here is derived from an EMBL/GenBank/DDBJ whole genome shotgun (WGS) entry which is preliminary data.</text>
</comment>
<feature type="transmembrane region" description="Helical" evidence="1">
    <location>
        <begin position="13"/>
        <end position="36"/>
    </location>
</feature>
<organism evidence="2 3">
    <name type="scientific">Microbacterium panaciterrae</name>
    <dbReference type="NCBI Taxonomy" id="985759"/>
    <lineage>
        <taxon>Bacteria</taxon>
        <taxon>Bacillati</taxon>
        <taxon>Actinomycetota</taxon>
        <taxon>Actinomycetes</taxon>
        <taxon>Micrococcales</taxon>
        <taxon>Microbacteriaceae</taxon>
        <taxon>Microbacterium</taxon>
    </lineage>
</organism>
<proteinExistence type="predicted"/>
<keyword evidence="1" id="KW-1133">Transmembrane helix</keyword>
<keyword evidence="1" id="KW-0812">Transmembrane</keyword>
<name>A0ABP8PUZ1_9MICO</name>
<sequence>MIVPPSGPVAGELEATACIVMVAAAWVLAAWLVVWVLAAVPRLISLGGLMYAALCIGSGVWAATFDAWWILWASVGALPVMLVLGWLIRWRLVRSADAGKP</sequence>
<protein>
    <recommendedName>
        <fullName evidence="4">DUF2484 family protein</fullName>
    </recommendedName>
</protein>
<dbReference type="EMBL" id="BAABGP010000037">
    <property type="protein sequence ID" value="GAA4492395.1"/>
    <property type="molecule type" value="Genomic_DNA"/>
</dbReference>
<feature type="transmembrane region" description="Helical" evidence="1">
    <location>
        <begin position="43"/>
        <end position="63"/>
    </location>
</feature>
<evidence type="ECO:0000313" key="3">
    <source>
        <dbReference type="Proteomes" id="UP001500731"/>
    </source>
</evidence>